<feature type="region of interest" description="Disordered" evidence="4">
    <location>
        <begin position="1"/>
        <end position="39"/>
    </location>
</feature>
<evidence type="ECO:0000256" key="4">
    <source>
        <dbReference type="SAM" id="MobiDB-lite"/>
    </source>
</evidence>
<evidence type="ECO:0000313" key="6">
    <source>
        <dbReference type="EMBL" id="CAG9831218.1"/>
    </source>
</evidence>
<evidence type="ECO:0000256" key="2">
    <source>
        <dbReference type="ARBA" id="ARBA00022771"/>
    </source>
</evidence>
<dbReference type="PROSITE" id="PS51800">
    <property type="entry name" value="ZF_CHHC_U11_48K"/>
    <property type="match status" value="1"/>
</dbReference>
<keyword evidence="7" id="KW-1185">Reference proteome</keyword>
<dbReference type="GO" id="GO:0008270">
    <property type="term" value="F:zinc ion binding"/>
    <property type="evidence" value="ECO:0007669"/>
    <property type="project" value="UniProtKB-KW"/>
</dbReference>
<name>A0A9N9XAC9_DIABA</name>
<dbReference type="EMBL" id="OU898278">
    <property type="protein sequence ID" value="CAG9831218.1"/>
    <property type="molecule type" value="Genomic_DNA"/>
</dbReference>
<keyword evidence="2" id="KW-0863">Zinc-finger</keyword>
<proteinExistence type="predicted"/>
<organism evidence="6 7">
    <name type="scientific">Diabrotica balteata</name>
    <name type="common">Banded cucumber beetle</name>
    <dbReference type="NCBI Taxonomy" id="107213"/>
    <lineage>
        <taxon>Eukaryota</taxon>
        <taxon>Metazoa</taxon>
        <taxon>Ecdysozoa</taxon>
        <taxon>Arthropoda</taxon>
        <taxon>Hexapoda</taxon>
        <taxon>Insecta</taxon>
        <taxon>Pterygota</taxon>
        <taxon>Neoptera</taxon>
        <taxon>Endopterygota</taxon>
        <taxon>Coleoptera</taxon>
        <taxon>Polyphaga</taxon>
        <taxon>Cucujiformia</taxon>
        <taxon>Chrysomeloidea</taxon>
        <taxon>Chrysomelidae</taxon>
        <taxon>Galerucinae</taxon>
        <taxon>Diabroticina</taxon>
        <taxon>Diabroticites</taxon>
        <taxon>Diabrotica</taxon>
    </lineage>
</organism>
<dbReference type="Proteomes" id="UP001153709">
    <property type="component" value="Chromosome 3"/>
</dbReference>
<feature type="domain" description="CHHC U11-48K-type" evidence="5">
    <location>
        <begin position="58"/>
        <end position="85"/>
    </location>
</feature>
<dbReference type="AlphaFoldDB" id="A0A9N9XAC9"/>
<gene>
    <name evidence="6" type="ORF">DIABBA_LOCUS4832</name>
</gene>
<evidence type="ECO:0000313" key="7">
    <source>
        <dbReference type="Proteomes" id="UP001153709"/>
    </source>
</evidence>
<reference evidence="6" key="1">
    <citation type="submission" date="2022-01" db="EMBL/GenBank/DDBJ databases">
        <authorList>
            <person name="King R."/>
        </authorList>
    </citation>
    <scope>NUCLEOTIDE SEQUENCE</scope>
</reference>
<keyword evidence="3" id="KW-0862">Zinc</keyword>
<keyword evidence="1" id="KW-0479">Metal-binding</keyword>
<protein>
    <recommendedName>
        <fullName evidence="5">CHHC U11-48K-type domain-containing protein</fullName>
    </recommendedName>
</protein>
<sequence length="216" mass="24826">MSQARNRNFIPNTVKSNVSYPNAASNRQPSAAPSANQDSNLATEQYVKCEKANPDIKLVQCDFNANHRVEEPCIQYHHENCPDRKKIETAFYVDEKTDLNRYPIRNTYIPSDENWDDENVPTYDPQKNCLSKEVIRHLDVASAAKKKNFRMEERQRMSQFTNNSNIRPIKSDFSSQKLELPETRQFSGAGDENTPNSVEQVLIKTATAVVPRKKKF</sequence>
<evidence type="ECO:0000259" key="5">
    <source>
        <dbReference type="PROSITE" id="PS51800"/>
    </source>
</evidence>
<dbReference type="InterPro" id="IPR022776">
    <property type="entry name" value="TRM13/UPF0224_CHHC_Znf_dom"/>
</dbReference>
<evidence type="ECO:0000256" key="3">
    <source>
        <dbReference type="ARBA" id="ARBA00022833"/>
    </source>
</evidence>
<evidence type="ECO:0000256" key="1">
    <source>
        <dbReference type="ARBA" id="ARBA00022723"/>
    </source>
</evidence>
<dbReference type="OrthoDB" id="5839404at2759"/>
<accession>A0A9N9XAC9</accession>